<gene>
    <name evidence="2" type="ORF">F2Q65_07230</name>
</gene>
<keyword evidence="3" id="KW-1185">Reference proteome</keyword>
<dbReference type="OrthoDB" id="6052907at2"/>
<evidence type="ECO:0008006" key="4">
    <source>
        <dbReference type="Google" id="ProtNLM"/>
    </source>
</evidence>
<feature type="transmembrane region" description="Helical" evidence="1">
    <location>
        <begin position="197"/>
        <end position="220"/>
    </location>
</feature>
<reference evidence="2 3" key="1">
    <citation type="submission" date="2019-09" db="EMBL/GenBank/DDBJ databases">
        <title>Whole-genome sequence of the purple sulfur bacterium Thiohalocapsa marina DSM 19078.</title>
        <authorList>
            <person name="Kyndt J.A."/>
            <person name="Meyer T.E."/>
        </authorList>
    </citation>
    <scope>NUCLEOTIDE SEQUENCE [LARGE SCALE GENOMIC DNA]</scope>
    <source>
        <strain evidence="2 3">DSM 19078</strain>
    </source>
</reference>
<accession>A0A5M8FQ12</accession>
<dbReference type="EMBL" id="VWXX01000007">
    <property type="protein sequence ID" value="KAA6185786.1"/>
    <property type="molecule type" value="Genomic_DNA"/>
</dbReference>
<keyword evidence="1" id="KW-0472">Membrane</keyword>
<dbReference type="RefSeq" id="WP_150091895.1">
    <property type="nucleotide sequence ID" value="NZ_JBFUOH010000048.1"/>
</dbReference>
<keyword evidence="1" id="KW-1133">Transmembrane helix</keyword>
<keyword evidence="1" id="KW-0812">Transmembrane</keyword>
<evidence type="ECO:0000313" key="2">
    <source>
        <dbReference type="EMBL" id="KAA6185786.1"/>
    </source>
</evidence>
<sequence length="226" mass="25753">MTFTERSQDSRTLIRLVGFVLLLVLLNSIAGLVAIRYTHTSYQEALAQLRDLAETRDLARSAQIQFKIQVQEWKNTLLRGNDADDLQRYRAAFEQRSKTVSELLAKLREHAATAELPEADIDDLLRRHAAMLASYRQALAPFTENAGQTPRETDQQVRGIDRRLAVDIDRIGDMTNTRALTLQQRLEQASRERYETVFLYSVIANLLVAALVLLILLTSLSAMRQR</sequence>
<evidence type="ECO:0000256" key="1">
    <source>
        <dbReference type="SAM" id="Phobius"/>
    </source>
</evidence>
<evidence type="ECO:0000313" key="3">
    <source>
        <dbReference type="Proteomes" id="UP000322981"/>
    </source>
</evidence>
<protein>
    <recommendedName>
        <fullName evidence="4">Chemotaxis methyl-accepting receptor HlyB-like 4HB MCP domain-containing protein</fullName>
    </recommendedName>
</protein>
<dbReference type="Proteomes" id="UP000322981">
    <property type="component" value="Unassembled WGS sequence"/>
</dbReference>
<name>A0A5M8FQ12_9GAMM</name>
<proteinExistence type="predicted"/>
<dbReference type="AlphaFoldDB" id="A0A5M8FQ12"/>
<organism evidence="2 3">
    <name type="scientific">Thiohalocapsa marina</name>
    <dbReference type="NCBI Taxonomy" id="424902"/>
    <lineage>
        <taxon>Bacteria</taxon>
        <taxon>Pseudomonadati</taxon>
        <taxon>Pseudomonadota</taxon>
        <taxon>Gammaproteobacteria</taxon>
        <taxon>Chromatiales</taxon>
        <taxon>Chromatiaceae</taxon>
        <taxon>Thiohalocapsa</taxon>
    </lineage>
</organism>
<feature type="transmembrane region" description="Helical" evidence="1">
    <location>
        <begin position="12"/>
        <end position="35"/>
    </location>
</feature>
<comment type="caution">
    <text evidence="2">The sequence shown here is derived from an EMBL/GenBank/DDBJ whole genome shotgun (WGS) entry which is preliminary data.</text>
</comment>